<gene>
    <name evidence="1" type="ORF">N7505_011805</name>
</gene>
<organism evidence="1 2">
    <name type="scientific">Penicillium chrysogenum</name>
    <name type="common">Penicillium notatum</name>
    <dbReference type="NCBI Taxonomy" id="5076"/>
    <lineage>
        <taxon>Eukaryota</taxon>
        <taxon>Fungi</taxon>
        <taxon>Dikarya</taxon>
        <taxon>Ascomycota</taxon>
        <taxon>Pezizomycotina</taxon>
        <taxon>Eurotiomycetes</taxon>
        <taxon>Eurotiomycetidae</taxon>
        <taxon>Eurotiales</taxon>
        <taxon>Aspergillaceae</taxon>
        <taxon>Penicillium</taxon>
        <taxon>Penicillium chrysogenum species complex</taxon>
    </lineage>
</organism>
<comment type="caution">
    <text evidence="1">The sequence shown here is derived from an EMBL/GenBank/DDBJ whole genome shotgun (WGS) entry which is preliminary data.</text>
</comment>
<dbReference type="EMBL" id="JAPVEB010000011">
    <property type="protein sequence ID" value="KAJ5254596.1"/>
    <property type="molecule type" value="Genomic_DNA"/>
</dbReference>
<reference evidence="1 2" key="1">
    <citation type="journal article" date="2023" name="IMA Fungus">
        <title>Comparative genomic study of the Penicillium genus elucidates a diverse pangenome and 15 lateral gene transfer events.</title>
        <authorList>
            <person name="Petersen C."/>
            <person name="Sorensen T."/>
            <person name="Nielsen M.R."/>
            <person name="Sondergaard T.E."/>
            <person name="Sorensen J.L."/>
            <person name="Fitzpatrick D.A."/>
            <person name="Frisvad J.C."/>
            <person name="Nielsen K.L."/>
        </authorList>
    </citation>
    <scope>NUCLEOTIDE SEQUENCE [LARGE SCALE GENOMIC DNA]</scope>
    <source>
        <strain evidence="1 2">IBT 3361</strain>
    </source>
</reference>
<accession>A0ABQ8W1L2</accession>
<keyword evidence="2" id="KW-1185">Reference proteome</keyword>
<proteinExistence type="predicted"/>
<dbReference type="Proteomes" id="UP001220256">
    <property type="component" value="Unassembled WGS sequence"/>
</dbReference>
<protein>
    <submittedName>
        <fullName evidence="1">Uncharacterized protein</fullName>
    </submittedName>
</protein>
<evidence type="ECO:0000313" key="2">
    <source>
        <dbReference type="Proteomes" id="UP001220256"/>
    </source>
</evidence>
<evidence type="ECO:0000313" key="1">
    <source>
        <dbReference type="EMBL" id="KAJ5254596.1"/>
    </source>
</evidence>
<name>A0ABQ8W1L2_PENCH</name>
<sequence length="64" mass="6826">MLHVHTTTADLKQLSPGQPSKITGIQSIVYGVASGFLQLPGFLFPISSSAHAAFTRAPERDMVT</sequence>